<reference evidence="9" key="1">
    <citation type="submission" date="2016-07" db="EMBL/GenBank/DDBJ databases">
        <title>Microvirga ossetica sp. nov. a new species of rhizobia isolated from root nodules of the legume species Vicia alpestris Steven originated from North Ossetia region in the Caucasus.</title>
        <authorList>
            <person name="Safronova V.I."/>
            <person name="Kuznetsova I.G."/>
            <person name="Sazanova A.L."/>
            <person name="Belimov A."/>
            <person name="Andronov E."/>
            <person name="Osledkin Y.S."/>
            <person name="Onishchuk O.P."/>
            <person name="Kurchak O.N."/>
            <person name="Shaposhnikov A.I."/>
            <person name="Willems A."/>
            <person name="Tikhonovich I.A."/>
        </authorList>
    </citation>
    <scope>NUCLEOTIDE SEQUENCE [LARGE SCALE GENOMIC DNA]</scope>
    <source>
        <strain evidence="9">V5/3M</strain>
        <plasmid evidence="9">unnamed3</plasmid>
    </source>
</reference>
<evidence type="ECO:0000256" key="7">
    <source>
        <dbReference type="RuleBase" id="RU363032"/>
    </source>
</evidence>
<dbReference type="GO" id="GO:0005886">
    <property type="term" value="C:plasma membrane"/>
    <property type="evidence" value="ECO:0007669"/>
    <property type="project" value="UniProtKB-SubCell"/>
</dbReference>
<comment type="subcellular location">
    <subcellularLocation>
        <location evidence="1 7">Cell membrane</location>
        <topology evidence="1 7">Multi-pass membrane protein</topology>
    </subcellularLocation>
</comment>
<feature type="transmembrane region" description="Helical" evidence="7">
    <location>
        <begin position="23"/>
        <end position="48"/>
    </location>
</feature>
<organism evidence="9">
    <name type="scientific">Microvirga ossetica</name>
    <dbReference type="NCBI Taxonomy" id="1882682"/>
    <lineage>
        <taxon>Bacteria</taxon>
        <taxon>Pseudomonadati</taxon>
        <taxon>Pseudomonadota</taxon>
        <taxon>Alphaproteobacteria</taxon>
        <taxon>Hyphomicrobiales</taxon>
        <taxon>Methylobacteriaceae</taxon>
        <taxon>Microvirga</taxon>
    </lineage>
</organism>
<dbReference type="Pfam" id="PF00528">
    <property type="entry name" value="BPD_transp_1"/>
    <property type="match status" value="1"/>
</dbReference>
<dbReference type="PROSITE" id="PS50928">
    <property type="entry name" value="ABC_TM1"/>
    <property type="match status" value="1"/>
</dbReference>
<evidence type="ECO:0000256" key="5">
    <source>
        <dbReference type="ARBA" id="ARBA00022989"/>
    </source>
</evidence>
<feature type="transmembrane region" description="Helical" evidence="7">
    <location>
        <begin position="87"/>
        <end position="109"/>
    </location>
</feature>
<keyword evidence="6 7" id="KW-0472">Membrane</keyword>
<dbReference type="Gene3D" id="1.10.3720.10">
    <property type="entry name" value="MetI-like"/>
    <property type="match status" value="1"/>
</dbReference>
<dbReference type="PANTHER" id="PTHR43744:SF12">
    <property type="entry name" value="ABC TRANSPORTER PERMEASE PROTEIN MG189-RELATED"/>
    <property type="match status" value="1"/>
</dbReference>
<feature type="transmembrane region" description="Helical" evidence="7">
    <location>
        <begin position="255"/>
        <end position="274"/>
    </location>
</feature>
<keyword evidence="4 7" id="KW-0812">Transmembrane</keyword>
<keyword evidence="5 7" id="KW-1133">Transmembrane helix</keyword>
<dbReference type="OrthoDB" id="9815445at2"/>
<feature type="transmembrane region" description="Helical" evidence="7">
    <location>
        <begin position="195"/>
        <end position="214"/>
    </location>
</feature>
<proteinExistence type="inferred from homology"/>
<evidence type="ECO:0000256" key="6">
    <source>
        <dbReference type="ARBA" id="ARBA00023136"/>
    </source>
</evidence>
<dbReference type="CDD" id="cd06261">
    <property type="entry name" value="TM_PBP2"/>
    <property type="match status" value="1"/>
</dbReference>
<sequence length="287" mass="31854">MTASVAPLPDVTVRAPRLAVGSYVFYIAIAVAALIWSSPLFILFFTALKSANDFAQNGTFSLPQTIELSNFAKAWDVGIRTYFMNSLVLTLIKVPTGVFICSLAAFALAKMRLRGARAIFTIFVLGLVVPMQMTLVPLTTLYQHLGLIDSLPGLFFLYLGFGLPLGILILRGYFRSIPDEMIEAAFIDGCSWWDVYWRIVIPVSKPAIVSLLILDGISTWNEFILAQIFIRTQANRTLPLGVVQFSTEFSTAYELLAAGQIITIMPLILLYLFFQRYFVHGMAGAIK</sequence>
<comment type="similarity">
    <text evidence="7">Belongs to the binding-protein-dependent transport system permease family.</text>
</comment>
<evidence type="ECO:0000256" key="4">
    <source>
        <dbReference type="ARBA" id="ARBA00022692"/>
    </source>
</evidence>
<keyword evidence="2 7" id="KW-0813">Transport</keyword>
<evidence type="ECO:0000256" key="1">
    <source>
        <dbReference type="ARBA" id="ARBA00004651"/>
    </source>
</evidence>
<feature type="domain" description="ABC transmembrane type-1" evidence="8">
    <location>
        <begin position="83"/>
        <end position="274"/>
    </location>
</feature>
<feature type="transmembrane region" description="Helical" evidence="7">
    <location>
        <begin position="155"/>
        <end position="174"/>
    </location>
</feature>
<dbReference type="InterPro" id="IPR035906">
    <property type="entry name" value="MetI-like_sf"/>
</dbReference>
<dbReference type="GO" id="GO:0055085">
    <property type="term" value="P:transmembrane transport"/>
    <property type="evidence" value="ECO:0007669"/>
    <property type="project" value="InterPro"/>
</dbReference>
<dbReference type="EMBL" id="CP016618">
    <property type="protein sequence ID" value="ANY83489.1"/>
    <property type="molecule type" value="Genomic_DNA"/>
</dbReference>
<evidence type="ECO:0000313" key="9">
    <source>
        <dbReference type="EMBL" id="ANY83489.1"/>
    </source>
</evidence>
<name>A0A1B2EU47_9HYPH</name>
<feature type="transmembrane region" description="Helical" evidence="7">
    <location>
        <begin position="116"/>
        <end position="135"/>
    </location>
</feature>
<accession>A0A1B2EU47</accession>
<dbReference type="RefSeq" id="WP_099514497.1">
    <property type="nucleotide sequence ID" value="NZ_CP016618.1"/>
</dbReference>
<dbReference type="SUPFAM" id="SSF161098">
    <property type="entry name" value="MetI-like"/>
    <property type="match status" value="1"/>
</dbReference>
<keyword evidence="3" id="KW-1003">Cell membrane</keyword>
<evidence type="ECO:0000256" key="2">
    <source>
        <dbReference type="ARBA" id="ARBA00022448"/>
    </source>
</evidence>
<protein>
    <submittedName>
        <fullName evidence="9">ABC transporter permease</fullName>
    </submittedName>
</protein>
<evidence type="ECO:0000256" key="3">
    <source>
        <dbReference type="ARBA" id="ARBA00022475"/>
    </source>
</evidence>
<keyword evidence="9" id="KW-0614">Plasmid</keyword>
<geneLocation type="plasmid" evidence="9">
    <name>unnamed3</name>
</geneLocation>
<dbReference type="InterPro" id="IPR000515">
    <property type="entry name" value="MetI-like"/>
</dbReference>
<dbReference type="AlphaFoldDB" id="A0A1B2EU47"/>
<gene>
    <name evidence="9" type="ORF">BB934_35045</name>
</gene>
<evidence type="ECO:0000259" key="8">
    <source>
        <dbReference type="PROSITE" id="PS50928"/>
    </source>
</evidence>
<dbReference type="KEGG" id="moc:BB934_35045"/>
<dbReference type="PANTHER" id="PTHR43744">
    <property type="entry name" value="ABC TRANSPORTER PERMEASE PROTEIN MG189-RELATED-RELATED"/>
    <property type="match status" value="1"/>
</dbReference>